<protein>
    <submittedName>
        <fullName evidence="2">Uncharacterized protein</fullName>
    </submittedName>
</protein>
<evidence type="ECO:0000313" key="2">
    <source>
        <dbReference type="EMBL" id="WHQ72568.1"/>
    </source>
</evidence>
<feature type="region of interest" description="Disordered" evidence="1">
    <location>
        <begin position="1"/>
        <end position="25"/>
    </location>
</feature>
<dbReference type="AlphaFoldDB" id="A0AAX3WM13"/>
<organism evidence="2 3">
    <name type="scientific">Methylorubrum extorquens</name>
    <name type="common">Methylobacterium dichloromethanicum</name>
    <name type="synonym">Methylobacterium extorquens</name>
    <dbReference type="NCBI Taxonomy" id="408"/>
    <lineage>
        <taxon>Bacteria</taxon>
        <taxon>Pseudomonadati</taxon>
        <taxon>Pseudomonadota</taxon>
        <taxon>Alphaproteobacteria</taxon>
        <taxon>Hyphomicrobiales</taxon>
        <taxon>Methylobacteriaceae</taxon>
        <taxon>Methylorubrum</taxon>
    </lineage>
</organism>
<proteinExistence type="predicted"/>
<reference evidence="2" key="1">
    <citation type="journal article" date="2022" name="Biotechnol. Bioprocess Eng.">
        <title>Pan-genome Analysis Reveals Comparative Genomic Features of Central Metabolic Pathways in Methylorubrum extorquens.</title>
        <authorList>
            <person name="Lee G.M."/>
            <person name="Scott-Nevros Z.K."/>
            <person name="Lee S.-M."/>
            <person name="Kim D."/>
        </authorList>
    </citation>
    <scope>NUCLEOTIDE SEQUENCE</scope>
    <source>
        <strain evidence="2">ATCC 55366</strain>
    </source>
</reference>
<dbReference type="RefSeq" id="WP_283536295.1">
    <property type="nucleotide sequence ID" value="NZ_CP073633.1"/>
</dbReference>
<dbReference type="Proteomes" id="UP001223720">
    <property type="component" value="Chromosome"/>
</dbReference>
<gene>
    <name evidence="2" type="ORF">KEC54_13940</name>
</gene>
<feature type="compositionally biased region" description="Polar residues" evidence="1">
    <location>
        <begin position="1"/>
        <end position="21"/>
    </location>
</feature>
<evidence type="ECO:0000256" key="1">
    <source>
        <dbReference type="SAM" id="MobiDB-lite"/>
    </source>
</evidence>
<evidence type="ECO:0000313" key="3">
    <source>
        <dbReference type="Proteomes" id="UP001223720"/>
    </source>
</evidence>
<accession>A0AAX3WM13</accession>
<sequence length="83" mass="8860">MTFQISSGETDSARTTVQVRGSQDAEGRDVVAEAWQVLGRISGVVATAQASLADAQQALLFGAPAVESQLERLQKARMAELKR</sequence>
<name>A0AAX3WM13_METEX</name>
<dbReference type="EMBL" id="CP073633">
    <property type="protein sequence ID" value="WHQ72568.1"/>
    <property type="molecule type" value="Genomic_DNA"/>
</dbReference>